<dbReference type="AlphaFoldDB" id="A0A810Q2V6"/>
<dbReference type="InterPro" id="IPR002625">
    <property type="entry name" value="Smr_dom"/>
</dbReference>
<organism evidence="2 3">
    <name type="scientific">Vescimonas fastidiosa</name>
    <dbReference type="NCBI Taxonomy" id="2714353"/>
    <lineage>
        <taxon>Bacteria</taxon>
        <taxon>Bacillati</taxon>
        <taxon>Bacillota</taxon>
        <taxon>Clostridia</taxon>
        <taxon>Eubacteriales</taxon>
        <taxon>Oscillospiraceae</taxon>
        <taxon>Vescimonas</taxon>
    </lineage>
</organism>
<dbReference type="KEGG" id="vfa:MM35RIKEN_13050"/>
<dbReference type="RefSeq" id="WP_212820342.1">
    <property type="nucleotide sequence ID" value="NZ_AP023415.1"/>
</dbReference>
<accession>A0A810Q2V6</accession>
<dbReference type="SUPFAM" id="SSF160443">
    <property type="entry name" value="SMR domain-like"/>
    <property type="match status" value="1"/>
</dbReference>
<evidence type="ECO:0000259" key="1">
    <source>
        <dbReference type="Pfam" id="PF01713"/>
    </source>
</evidence>
<evidence type="ECO:0000313" key="3">
    <source>
        <dbReference type="Proteomes" id="UP000681343"/>
    </source>
</evidence>
<dbReference type="EMBL" id="AP023415">
    <property type="protein sequence ID" value="BCK79113.1"/>
    <property type="molecule type" value="Genomic_DNA"/>
</dbReference>
<dbReference type="Pfam" id="PF01713">
    <property type="entry name" value="Smr"/>
    <property type="match status" value="1"/>
</dbReference>
<reference evidence="2" key="1">
    <citation type="submission" date="2020-09" db="EMBL/GenBank/DDBJ databases">
        <title>New species isolated from human feces.</title>
        <authorList>
            <person name="Kitahara M."/>
            <person name="Shigeno Y."/>
            <person name="Shime M."/>
            <person name="Matsumoto Y."/>
            <person name="Nakamura S."/>
            <person name="Motooka D."/>
            <person name="Fukuoka S."/>
            <person name="Nishikawa H."/>
            <person name="Benno Y."/>
        </authorList>
    </citation>
    <scope>NUCLEOTIDE SEQUENCE</scope>
    <source>
        <strain evidence="2">MM35</strain>
    </source>
</reference>
<dbReference type="Proteomes" id="UP000681343">
    <property type="component" value="Chromosome"/>
</dbReference>
<name>A0A810Q2V6_9FIRM</name>
<evidence type="ECO:0000313" key="2">
    <source>
        <dbReference type="EMBL" id="BCK79113.1"/>
    </source>
</evidence>
<dbReference type="InterPro" id="IPR036063">
    <property type="entry name" value="Smr_dom_sf"/>
</dbReference>
<gene>
    <name evidence="2" type="ORF">MM35RIKEN_13050</name>
</gene>
<protein>
    <recommendedName>
        <fullName evidence="1">Smr domain-containing protein</fullName>
    </recommendedName>
</protein>
<keyword evidence="3" id="KW-1185">Reference proteome</keyword>
<sequence length="115" mass="12848">MAAGMKELNLEAGMPPVDTALRWLEAELHAARKMGRPGLKLIHGYGSSGTGGKIRTACRKYLREQAKAGRVRLVIRGEDFSIFSEETRRSFTLCAQLRGDRDLDRENRGVTFVIL</sequence>
<feature type="domain" description="Smr" evidence="1">
    <location>
        <begin position="17"/>
        <end position="71"/>
    </location>
</feature>
<proteinExistence type="predicted"/>